<dbReference type="GO" id="GO:0004092">
    <property type="term" value="F:carnitine O-acetyltransferase activity"/>
    <property type="evidence" value="ECO:0007669"/>
    <property type="project" value="TreeGrafter"/>
</dbReference>
<dbReference type="SUPFAM" id="SSF52777">
    <property type="entry name" value="CoA-dependent acyltransferases"/>
    <property type="match status" value="2"/>
</dbReference>
<protein>
    <recommendedName>
        <fullName evidence="7">Choline/carnitine acyltransferase domain-containing protein</fullName>
    </recommendedName>
</protein>
<evidence type="ECO:0000256" key="1">
    <source>
        <dbReference type="ARBA" id="ARBA00005232"/>
    </source>
</evidence>
<keyword evidence="2 5" id="KW-0808">Transferase</keyword>
<dbReference type="FunFam" id="3.30.559.10:FF:000049">
    <property type="entry name" value="Choline O-acetyltransferase, putative"/>
    <property type="match status" value="1"/>
</dbReference>
<dbReference type="OrthoDB" id="240216at2759"/>
<dbReference type="HOGENOM" id="CLU_013513_5_0_1"/>
<dbReference type="Proteomes" id="UP000008281">
    <property type="component" value="Unassembled WGS sequence"/>
</dbReference>
<dbReference type="PROSITE" id="PS00440">
    <property type="entry name" value="ACYLTRANSF_C_2"/>
    <property type="match status" value="1"/>
</dbReference>
<reference evidence="8" key="1">
    <citation type="submission" date="2007-07" db="EMBL/GenBank/DDBJ databases">
        <title>PCAP assembly of the Caenorhabditis remanei genome.</title>
        <authorList>
            <consortium name="The Caenorhabditis remanei Sequencing Consortium"/>
            <person name="Wilson R.K."/>
        </authorList>
    </citation>
    <scope>NUCLEOTIDE SEQUENCE [LARGE SCALE GENOMIC DNA]</scope>
    <source>
        <strain evidence="8">PB4641</strain>
    </source>
</reference>
<dbReference type="PANTHER" id="PTHR22589">
    <property type="entry name" value="CARNITINE O-ACYLTRANSFERASE"/>
    <property type="match status" value="1"/>
</dbReference>
<dbReference type="FunCoup" id="E3MKF2">
    <property type="interactions" value="542"/>
</dbReference>
<keyword evidence="9" id="KW-1185">Reference proteome</keyword>
<dbReference type="InParanoid" id="E3MKF2"/>
<feature type="domain" description="Choline/carnitine acyltransferase" evidence="7">
    <location>
        <begin position="24"/>
        <end position="612"/>
    </location>
</feature>
<evidence type="ECO:0000256" key="6">
    <source>
        <dbReference type="SAM" id="MobiDB-lite"/>
    </source>
</evidence>
<dbReference type="InterPro" id="IPR000542">
    <property type="entry name" value="Carn_acyl_trans"/>
</dbReference>
<feature type="active site" description="Proton acceptor" evidence="4">
    <location>
        <position position="327"/>
    </location>
</feature>
<sequence>MKQGVNALAGSHMAIRQSSDLPKLPAPEPEKTIKHFLNFAQALQSGQELEETKSIVKDFYINDMPKLQNLLQKRADALPNWLTPWWLNIAYLAARTPLPVVTSPGVMFPKFEFNTPEGQLEYAAKISQAAIKFYLLAKNDKLKQDKAGKAPLDMSQYKFLFGTTRIPKLGGDEIKYGCDYKETLKHIVVIRNGHLFRVQILDANEQPLSISAITEQLEKVVSESQSPNPHPVGIVSSDGRDKWANVYTSLKKDNNNVQSLEAIEKALFVVCLDKASDPPVGYTEKDEQSRQALHGGGSKVNSSNRWFDKTIQFVIGTNGYTGMTYEHTPAEGPPVGALMDYICDQFDTNSFTTTGPSSESTVQRLNITTDEEVNKRIVKSAKSMDRIAEDLDIVAFSFKPYGKNFPKSCKISPDSYIQMAYQLTFYRIHSSRKFLTLERKSKHISFSFSVPPTYETATLRKFTEGRTENIRSPSTHAAAFVKKMESKPRTPVSQIYDSLISATTAHKDYTLDCMNAAGMDRHLLAWKLIATENNLPTPEIFGSKIYQQLNHFQVSTSQVPTRHFIQMCFGPSALDCYGICYNPQETELHFMISTFKSYGSTSSKKFAKELQKTLVDMKSVINKAIKQQESAKL</sequence>
<accession>E3MKF2</accession>
<dbReference type="OMA" id="ENHSKGP"/>
<evidence type="ECO:0000313" key="9">
    <source>
        <dbReference type="Proteomes" id="UP000008281"/>
    </source>
</evidence>
<evidence type="ECO:0000256" key="2">
    <source>
        <dbReference type="ARBA" id="ARBA00022679"/>
    </source>
</evidence>
<dbReference type="Gene3D" id="3.30.559.70">
    <property type="entry name" value="Choline/Carnitine o-acyltransferase, domain 2"/>
    <property type="match status" value="1"/>
</dbReference>
<dbReference type="GO" id="GO:0005777">
    <property type="term" value="C:peroxisome"/>
    <property type="evidence" value="ECO:0007669"/>
    <property type="project" value="TreeGrafter"/>
</dbReference>
<evidence type="ECO:0000256" key="4">
    <source>
        <dbReference type="PIRSR" id="PIRSR600542-1"/>
    </source>
</evidence>
<organism evidence="9">
    <name type="scientific">Caenorhabditis remanei</name>
    <name type="common">Caenorhabditis vulgaris</name>
    <dbReference type="NCBI Taxonomy" id="31234"/>
    <lineage>
        <taxon>Eukaryota</taxon>
        <taxon>Metazoa</taxon>
        <taxon>Ecdysozoa</taxon>
        <taxon>Nematoda</taxon>
        <taxon>Chromadorea</taxon>
        <taxon>Rhabditida</taxon>
        <taxon>Rhabditina</taxon>
        <taxon>Rhabditomorpha</taxon>
        <taxon>Rhabditoidea</taxon>
        <taxon>Rhabditidae</taxon>
        <taxon>Peloderinae</taxon>
        <taxon>Caenorhabditis</taxon>
    </lineage>
</organism>
<evidence type="ECO:0000256" key="3">
    <source>
        <dbReference type="ARBA" id="ARBA00023315"/>
    </source>
</evidence>
<dbReference type="STRING" id="31234.E3MKF2"/>
<dbReference type="EMBL" id="DS268452">
    <property type="protein sequence ID" value="EFP04080.1"/>
    <property type="molecule type" value="Genomic_DNA"/>
</dbReference>
<dbReference type="GO" id="GO:0019254">
    <property type="term" value="P:carnitine metabolic process, CoA-linked"/>
    <property type="evidence" value="ECO:0007669"/>
    <property type="project" value="TreeGrafter"/>
</dbReference>
<evidence type="ECO:0000256" key="5">
    <source>
        <dbReference type="RuleBase" id="RU003801"/>
    </source>
</evidence>
<comment type="similarity">
    <text evidence="1 5">Belongs to the carnitine/choline acetyltransferase family.</text>
</comment>
<dbReference type="InterPro" id="IPR039551">
    <property type="entry name" value="Cho/carn_acyl_trans"/>
</dbReference>
<dbReference type="AlphaFoldDB" id="E3MKF2"/>
<dbReference type="InterPro" id="IPR042231">
    <property type="entry name" value="Cho/carn_acyl_trans_2"/>
</dbReference>
<dbReference type="Pfam" id="PF00755">
    <property type="entry name" value="Carn_acyltransf"/>
    <property type="match status" value="1"/>
</dbReference>
<dbReference type="Gene3D" id="3.30.559.10">
    <property type="entry name" value="Chloramphenicol acetyltransferase-like domain"/>
    <property type="match status" value="1"/>
</dbReference>
<feature type="region of interest" description="Disordered" evidence="6">
    <location>
        <begin position="279"/>
        <end position="299"/>
    </location>
</feature>
<proteinExistence type="inferred from homology"/>
<dbReference type="InterPro" id="IPR023213">
    <property type="entry name" value="CAT-like_dom_sf"/>
</dbReference>
<evidence type="ECO:0000313" key="8">
    <source>
        <dbReference type="EMBL" id="EFP04080.1"/>
    </source>
</evidence>
<evidence type="ECO:0000259" key="7">
    <source>
        <dbReference type="Pfam" id="PF00755"/>
    </source>
</evidence>
<keyword evidence="3 5" id="KW-0012">Acyltransferase</keyword>
<dbReference type="PANTHER" id="PTHR22589:SF103">
    <property type="entry name" value="CARNITINE O-ACETYL-TRANSFERASE, ISOFORM A-RELATED"/>
    <property type="match status" value="1"/>
</dbReference>
<name>E3MKF2_CAERE</name>
<gene>
    <name evidence="8" type="ORF">CRE_27599</name>
</gene>
<dbReference type="eggNOG" id="KOG3717">
    <property type="taxonomic scope" value="Eukaryota"/>
</dbReference>